<evidence type="ECO:0000256" key="2">
    <source>
        <dbReference type="SAM" id="Phobius"/>
    </source>
</evidence>
<feature type="transmembrane region" description="Helical" evidence="2">
    <location>
        <begin position="738"/>
        <end position="757"/>
    </location>
</feature>
<sequence>MVRTASQTRRRAALDWLSVAQTPLRPQDLWTALRVGECVDIEEIEAIVTNSRDVDEEKAIATLEELLGPSIVIQHESSGKRVVTPAGNPEKAATTSEAHATAAKACMAICAVTTLHLGHLRDPGVMSSLITYAWTFWNTHLSRSNLDLSAEDTSSLIDSMALRVFVDILAFLLTLNDFITGPITFPTTESRLGCVAAVRAAQQSLAAPIAPLSMLIRRAECAPALQSSRRIFEGSSIAKSRHKFPSVVGVSGINVLSVDHILLQTEQLYGATERQTVVSLAETARGLRAVCLAFSRPPLYEQLLKEFDGVWSPTDILYHTATWTETLARYPYWNELTGGSSYSSFKTALAADPSPSLSHLILARLWTDEEPATPDPNARSSEEAARQPAKPTCVSKGRWHAAEIVYRLKGAKSDSPTFTVNDARLLSQRTSSFVMVPATMHSSGDVTAYISPLFAASLPRFFRKKLASFLARPQASHFLKGLDDFSSGALTGASPRFWPQIKAAILADGYRSAAGLFAIAILCYHVKRVLFPWLGAYMYHSPLEDLRLALGNPDVFLDDSLSFSWVWAAAMYAQKVLFDFLAGLAIGLLDRNEGRLPPNIQESLRARGATASARRWADRAMAAVKVGYLTWALTAAEWAFDRSVSTVAFMVAFARLVRGGDAEHLALGDVLKRRWLRAAYVAWHMMVYLTTAMCPLVWLSATAALRGEPAGLLCLLGVGGGVWAALRYRARLIIALELGGMFAVLGAAAAVGALLAWEFVADPLGLDGSTAAARRVGERARKALPRDGAARVGILRRTPVGAVELPLRMEAGAEEKAEKQTTLDTWVRKQ</sequence>
<evidence type="ECO:0000256" key="1">
    <source>
        <dbReference type="SAM" id="MobiDB-lite"/>
    </source>
</evidence>
<gene>
    <name evidence="3" type="ORF">NKR23_g6527</name>
</gene>
<keyword evidence="2" id="KW-0812">Transmembrane</keyword>
<keyword evidence="4" id="KW-1185">Reference proteome</keyword>
<reference evidence="3" key="1">
    <citation type="submission" date="2022-07" db="EMBL/GenBank/DDBJ databases">
        <title>Fungi with potential for degradation of polypropylene.</title>
        <authorList>
            <person name="Gostincar C."/>
        </authorList>
    </citation>
    <scope>NUCLEOTIDE SEQUENCE</scope>
    <source>
        <strain evidence="3">EXF-13308</strain>
    </source>
</reference>
<feature type="transmembrane region" description="Helical" evidence="2">
    <location>
        <begin position="710"/>
        <end position="726"/>
    </location>
</feature>
<evidence type="ECO:0000313" key="4">
    <source>
        <dbReference type="Proteomes" id="UP001174694"/>
    </source>
</evidence>
<keyword evidence="2" id="KW-0472">Membrane</keyword>
<dbReference type="EMBL" id="JANBVO010000019">
    <property type="protein sequence ID" value="KAJ9143457.1"/>
    <property type="molecule type" value="Genomic_DNA"/>
</dbReference>
<dbReference type="AlphaFoldDB" id="A0AA38VP16"/>
<dbReference type="Proteomes" id="UP001174694">
    <property type="component" value="Unassembled WGS sequence"/>
</dbReference>
<protein>
    <submittedName>
        <fullName evidence="3">Uncharacterized protein</fullName>
    </submittedName>
</protein>
<comment type="caution">
    <text evidence="3">The sequence shown here is derived from an EMBL/GenBank/DDBJ whole genome shotgun (WGS) entry which is preliminary data.</text>
</comment>
<feature type="transmembrane region" description="Helical" evidence="2">
    <location>
        <begin position="678"/>
        <end position="698"/>
    </location>
</feature>
<keyword evidence="2" id="KW-1133">Transmembrane helix</keyword>
<organism evidence="3 4">
    <name type="scientific">Pleurostoma richardsiae</name>
    <dbReference type="NCBI Taxonomy" id="41990"/>
    <lineage>
        <taxon>Eukaryota</taxon>
        <taxon>Fungi</taxon>
        <taxon>Dikarya</taxon>
        <taxon>Ascomycota</taxon>
        <taxon>Pezizomycotina</taxon>
        <taxon>Sordariomycetes</taxon>
        <taxon>Sordariomycetidae</taxon>
        <taxon>Calosphaeriales</taxon>
        <taxon>Pleurostomataceae</taxon>
        <taxon>Pleurostoma</taxon>
    </lineage>
</organism>
<accession>A0AA38VP16</accession>
<feature type="transmembrane region" description="Helical" evidence="2">
    <location>
        <begin position="565"/>
        <end position="589"/>
    </location>
</feature>
<evidence type="ECO:0000313" key="3">
    <source>
        <dbReference type="EMBL" id="KAJ9143457.1"/>
    </source>
</evidence>
<feature type="region of interest" description="Disordered" evidence="1">
    <location>
        <begin position="371"/>
        <end position="392"/>
    </location>
</feature>
<proteinExistence type="predicted"/>
<name>A0AA38VP16_9PEZI</name>